<feature type="region of interest" description="Disordered" evidence="1">
    <location>
        <begin position="65"/>
        <end position="86"/>
    </location>
</feature>
<evidence type="ECO:0000313" key="2">
    <source>
        <dbReference type="EMBL" id="TGG90203.1"/>
    </source>
</evidence>
<reference evidence="2 3" key="1">
    <citation type="journal article" date="2019" name="mSystems">
        <title>Life at home and on the roam: Genomic adaptions reflect the dual lifestyle of an intracellular, facultative symbiont.</title>
        <authorList>
            <person name="Burgsdorf I."/>
        </authorList>
    </citation>
    <scope>NUCLEOTIDE SEQUENCE [LARGE SCALE GENOMIC DNA]</scope>
    <source>
        <strain evidence="2">277cV</strain>
    </source>
</reference>
<proteinExistence type="predicted"/>
<feature type="compositionally biased region" description="Polar residues" evidence="1">
    <location>
        <begin position="72"/>
        <end position="86"/>
    </location>
</feature>
<gene>
    <name evidence="2" type="ORF">ERJ67_11180</name>
</gene>
<accession>A0A524RKJ9</accession>
<sequence length="86" mass="9647">MGGGYKNKGSLWNPRWEAWARNLCADQGKIVVKVDIKNAKDKIWHLKGSGKRKDSGYGRGRGVHYCKDLSHPDTQPSSEQFLKSSS</sequence>
<evidence type="ECO:0000313" key="3">
    <source>
        <dbReference type="Proteomes" id="UP000317990"/>
    </source>
</evidence>
<protein>
    <submittedName>
        <fullName evidence="2">Uncharacterized protein</fullName>
    </submittedName>
</protein>
<dbReference type="AlphaFoldDB" id="A0A524RKJ9"/>
<dbReference type="EMBL" id="SRMO01000094">
    <property type="protein sequence ID" value="TGG90203.1"/>
    <property type="molecule type" value="Genomic_DNA"/>
</dbReference>
<evidence type="ECO:0000256" key="1">
    <source>
        <dbReference type="SAM" id="MobiDB-lite"/>
    </source>
</evidence>
<comment type="caution">
    <text evidence="2">The sequence shown here is derived from an EMBL/GenBank/DDBJ whole genome shotgun (WGS) entry which is preliminary data.</text>
</comment>
<organism evidence="2 3">
    <name type="scientific">Aphanocapsa feldmannii 277cV</name>
    <dbReference type="NCBI Taxonomy" id="2507553"/>
    <lineage>
        <taxon>Bacteria</taxon>
        <taxon>Bacillati</taxon>
        <taxon>Cyanobacteriota</taxon>
        <taxon>Cyanophyceae</taxon>
        <taxon>Oscillatoriophycideae</taxon>
        <taxon>Chroococcales</taxon>
        <taxon>Microcystaceae</taxon>
        <taxon>Aphanocapsa</taxon>
    </lineage>
</organism>
<dbReference type="Proteomes" id="UP000317990">
    <property type="component" value="Unassembled WGS sequence"/>
</dbReference>
<name>A0A524RKJ9_9CHRO</name>